<dbReference type="Proteomes" id="UP000243745">
    <property type="component" value="Unassembled WGS sequence"/>
</dbReference>
<organism evidence="2 3">
    <name type="scientific">Ruminobacter amylophilus</name>
    <dbReference type="NCBI Taxonomy" id="867"/>
    <lineage>
        <taxon>Bacteria</taxon>
        <taxon>Pseudomonadati</taxon>
        <taxon>Pseudomonadota</taxon>
        <taxon>Gammaproteobacteria</taxon>
        <taxon>Aeromonadales</taxon>
        <taxon>Succinivibrionaceae</taxon>
        <taxon>Ruminobacter</taxon>
    </lineage>
</organism>
<dbReference type="Pfam" id="PF04326">
    <property type="entry name" value="SLFN_AlbA_2"/>
    <property type="match status" value="1"/>
</dbReference>
<dbReference type="InterPro" id="IPR007421">
    <property type="entry name" value="Schlafen_AlbA_2_dom"/>
</dbReference>
<dbReference type="PANTHER" id="PTHR30595:SF6">
    <property type="entry name" value="SCHLAFEN ALBA-2 DOMAIN-CONTAINING PROTEIN"/>
    <property type="match status" value="1"/>
</dbReference>
<dbReference type="Pfam" id="PF13749">
    <property type="entry name" value="HATPase_c_4"/>
    <property type="match status" value="1"/>
</dbReference>
<dbReference type="RefSeq" id="WP_093143878.1">
    <property type="nucleotide sequence ID" value="NZ_FOXF01000082.1"/>
</dbReference>
<dbReference type="InterPro" id="IPR038461">
    <property type="entry name" value="Schlafen_AlbA_2_dom_sf"/>
</dbReference>
<dbReference type="Gene3D" id="3.30.565.60">
    <property type="match status" value="1"/>
</dbReference>
<keyword evidence="3" id="KW-1185">Reference proteome</keyword>
<evidence type="ECO:0000259" key="1">
    <source>
        <dbReference type="Pfam" id="PF04326"/>
    </source>
</evidence>
<reference evidence="2 3" key="1">
    <citation type="submission" date="2016-10" db="EMBL/GenBank/DDBJ databases">
        <authorList>
            <person name="Varghese N."/>
            <person name="Submissions S."/>
        </authorList>
    </citation>
    <scope>NUCLEOTIDE SEQUENCE [LARGE SCALE GENOMIC DNA]</scope>
    <source>
        <strain evidence="2 3">DSM 1361</strain>
    </source>
</reference>
<evidence type="ECO:0000313" key="3">
    <source>
        <dbReference type="Proteomes" id="UP000243745"/>
    </source>
</evidence>
<dbReference type="OrthoDB" id="34589at2"/>
<dbReference type="AlphaFoldDB" id="A0A662ZKF6"/>
<feature type="domain" description="Schlafen AlbA-2" evidence="1">
    <location>
        <begin position="10"/>
        <end position="129"/>
    </location>
</feature>
<proteinExistence type="predicted"/>
<name>A0A662ZKF6_9GAMM</name>
<evidence type="ECO:0000313" key="2">
    <source>
        <dbReference type="EMBL" id="SFP78920.1"/>
    </source>
</evidence>
<dbReference type="Gene3D" id="3.30.950.30">
    <property type="entry name" value="Schlafen, AAA domain"/>
    <property type="match status" value="1"/>
</dbReference>
<dbReference type="EMBL" id="FOXF01000082">
    <property type="protein sequence ID" value="SFP78920.1"/>
    <property type="molecule type" value="Genomic_DNA"/>
</dbReference>
<dbReference type="InterPro" id="IPR038475">
    <property type="entry name" value="RecG_C_sf"/>
</dbReference>
<sequence>MNIEDLIHGESKNIEYKEMLPSNSDKYTKTVVAFANTQDGKIVFGIADGTNEIVGIDNSILFQMMDSIAASIYHSCEPAIVPEIEPYTVDYKNLIVVTVSPGAQRPYYLKSKGKDAGTYIRVGGTTRPATPEKIKELELEGSKISWDELPCIGFKVTSEAVEKLCNDMNLRRNELQSRRGYSGNLPLVTETNLENWKLISKNNDACVGSNAFALLTSDYFQLSKTQCAVFKGTDRVVFLDKREYSGPLYQQIDEAINFVLRNIRLRAEIRGIQRVESYELPVEAIREMIVNAHCHRNFNEDACVQVAVFDDRLEVTSPGGLYNGLTFEDAMNGHSRLRNRVIANVFCQMGLIEAWGTGLRRIRSLAEDFELPAPEFIETPNSFRVNLFRKTTTNNEQQYGNKTSEKLRNNFGEASE</sequence>
<protein>
    <submittedName>
        <fullName evidence="2">Predicted transcriptional regulator, contains HTH domain</fullName>
    </submittedName>
</protein>
<gene>
    <name evidence="2" type="ORF">SAMN02910344_02303</name>
</gene>
<accession>A0A662ZKF6</accession>
<dbReference type="PANTHER" id="PTHR30595">
    <property type="entry name" value="GLPR-RELATED TRANSCRIPTIONAL REPRESSOR"/>
    <property type="match status" value="1"/>
</dbReference>